<dbReference type="HOGENOM" id="CLU_015945_1_0_1"/>
<accession>M5G169</accession>
<dbReference type="GO" id="GO:0031965">
    <property type="term" value="C:nuclear membrane"/>
    <property type="evidence" value="ECO:0007669"/>
    <property type="project" value="UniProtKB-SubCell"/>
</dbReference>
<gene>
    <name evidence="7" type="ORF">DACRYDRAFT_81955</name>
</gene>
<dbReference type="PANTHER" id="PTHR12455">
    <property type="entry name" value="NUCLEOLAR COMPLEX PROTEIN 4"/>
    <property type="match status" value="1"/>
</dbReference>
<dbReference type="Pfam" id="PF03914">
    <property type="entry name" value="CBF"/>
    <property type="match status" value="1"/>
</dbReference>
<feature type="region of interest" description="Disordered" evidence="5">
    <location>
        <begin position="1"/>
        <end position="21"/>
    </location>
</feature>
<dbReference type="OMA" id="HDDVRWF"/>
<feature type="region of interest" description="Disordered" evidence="5">
    <location>
        <begin position="268"/>
        <end position="308"/>
    </location>
</feature>
<keyword evidence="4" id="KW-0472">Membrane</keyword>
<dbReference type="PANTHER" id="PTHR12455:SF0">
    <property type="entry name" value="NUCLEOLAR COMPLEX PROTEIN 4 HOMOLOG"/>
    <property type="match status" value="1"/>
</dbReference>
<evidence type="ECO:0000259" key="6">
    <source>
        <dbReference type="Pfam" id="PF03914"/>
    </source>
</evidence>
<comment type="similarity">
    <text evidence="2">Belongs to the CBF/MAK21 family.</text>
</comment>
<evidence type="ECO:0000313" key="7">
    <source>
        <dbReference type="EMBL" id="EJT99571.1"/>
    </source>
</evidence>
<dbReference type="InterPro" id="IPR027193">
    <property type="entry name" value="Noc4"/>
</dbReference>
<dbReference type="GO" id="GO:0030692">
    <property type="term" value="C:Noc4p-Nop14p complex"/>
    <property type="evidence" value="ECO:0007669"/>
    <property type="project" value="TreeGrafter"/>
</dbReference>
<dbReference type="InterPro" id="IPR005612">
    <property type="entry name" value="CCAAT-binding_factor"/>
</dbReference>
<feature type="domain" description="CCAAT-binding factor" evidence="6">
    <location>
        <begin position="384"/>
        <end position="532"/>
    </location>
</feature>
<keyword evidence="3" id="KW-0812">Transmembrane</keyword>
<evidence type="ECO:0000256" key="5">
    <source>
        <dbReference type="SAM" id="MobiDB-lite"/>
    </source>
</evidence>
<evidence type="ECO:0000256" key="3">
    <source>
        <dbReference type="ARBA" id="ARBA00022692"/>
    </source>
</evidence>
<dbReference type="RefSeq" id="XP_040626469.1">
    <property type="nucleotide sequence ID" value="XM_040776539.1"/>
</dbReference>
<organism evidence="7 8">
    <name type="scientific">Dacryopinax primogenitus (strain DJM 731)</name>
    <name type="common">Brown rot fungus</name>
    <dbReference type="NCBI Taxonomy" id="1858805"/>
    <lineage>
        <taxon>Eukaryota</taxon>
        <taxon>Fungi</taxon>
        <taxon>Dikarya</taxon>
        <taxon>Basidiomycota</taxon>
        <taxon>Agaricomycotina</taxon>
        <taxon>Dacrymycetes</taxon>
        <taxon>Dacrymycetales</taxon>
        <taxon>Dacrymycetaceae</taxon>
        <taxon>Dacryopinax</taxon>
    </lineage>
</organism>
<dbReference type="EMBL" id="JH795869">
    <property type="protein sequence ID" value="EJT99571.1"/>
    <property type="molecule type" value="Genomic_DNA"/>
</dbReference>
<sequence>MAPKHSLPEASSSAPKRKKSAPTADNRLLILETTLNQALESSASLNPLVDLLALAESDDAGVVHKAIYALYRVFVVSIDKGMLSLEAGEAGGKGGEEENVALVRAWLRERWEEYINLLGKLMHHEETGIRTAALEILMALLKPCSSALSKRTRQPRMDGAFFRRVVSALLLGQSPASLTQGTSNSEGGILMQPDICDLFLAKWLSVHDDVRWFFLREATGLLQKATPSTPPIPLAQNLLSLLERLNTMPTKPKEVNAFWIQELASKPAKPGISNTSNAGGEEDPDPSDWLSYFEEPVPTSDQDATKAPRRTTKLSVLQSLHHLPSHRAVFSECWLALLPHLTTPALASRALSVLHKKVLPNFTRPLRLMDWIAGCVDHGGVIGLLALNALFTLMKDHNLDYPDFYKRLYAFLTRDVLHLKYRARFFRLTELFLSSTHLPVALLASFLKRLSRLSLSAPPSALVLLLPLTYNILKAHPSLMPMLHREPPAAGEDTDPFDPQEPDPMKTNALGSSLWELASHREHYLASVSTMARILSEPFTKPSYALEDFLDHTYGTMFETEIKRKIKRDPALAGDYQGEIFPPATMALGMEKENGEKIGDVVAQLWGFGVMV</sequence>
<name>M5G169_DACPD</name>
<evidence type="ECO:0000256" key="1">
    <source>
        <dbReference type="ARBA" id="ARBA00004232"/>
    </source>
</evidence>
<dbReference type="SUPFAM" id="SSF48371">
    <property type="entry name" value="ARM repeat"/>
    <property type="match status" value="1"/>
</dbReference>
<dbReference type="STRING" id="1858805.M5G169"/>
<dbReference type="GO" id="GO:0032040">
    <property type="term" value="C:small-subunit processome"/>
    <property type="evidence" value="ECO:0007669"/>
    <property type="project" value="TreeGrafter"/>
</dbReference>
<dbReference type="InterPro" id="IPR016024">
    <property type="entry name" value="ARM-type_fold"/>
</dbReference>
<reference evidence="7 8" key="1">
    <citation type="journal article" date="2012" name="Science">
        <title>The Paleozoic origin of enzymatic lignin decomposition reconstructed from 31 fungal genomes.</title>
        <authorList>
            <person name="Floudas D."/>
            <person name="Binder M."/>
            <person name="Riley R."/>
            <person name="Barry K."/>
            <person name="Blanchette R.A."/>
            <person name="Henrissat B."/>
            <person name="Martinez A.T."/>
            <person name="Otillar R."/>
            <person name="Spatafora J.W."/>
            <person name="Yadav J.S."/>
            <person name="Aerts A."/>
            <person name="Benoit I."/>
            <person name="Boyd A."/>
            <person name="Carlson A."/>
            <person name="Copeland A."/>
            <person name="Coutinho P.M."/>
            <person name="de Vries R.P."/>
            <person name="Ferreira P."/>
            <person name="Findley K."/>
            <person name="Foster B."/>
            <person name="Gaskell J."/>
            <person name="Glotzer D."/>
            <person name="Gorecki P."/>
            <person name="Heitman J."/>
            <person name="Hesse C."/>
            <person name="Hori C."/>
            <person name="Igarashi K."/>
            <person name="Jurgens J.A."/>
            <person name="Kallen N."/>
            <person name="Kersten P."/>
            <person name="Kohler A."/>
            <person name="Kuees U."/>
            <person name="Kumar T.K.A."/>
            <person name="Kuo A."/>
            <person name="LaButti K."/>
            <person name="Larrondo L.F."/>
            <person name="Lindquist E."/>
            <person name="Ling A."/>
            <person name="Lombard V."/>
            <person name="Lucas S."/>
            <person name="Lundell T."/>
            <person name="Martin R."/>
            <person name="McLaughlin D.J."/>
            <person name="Morgenstern I."/>
            <person name="Morin E."/>
            <person name="Murat C."/>
            <person name="Nagy L.G."/>
            <person name="Nolan M."/>
            <person name="Ohm R.A."/>
            <person name="Patyshakuliyeva A."/>
            <person name="Rokas A."/>
            <person name="Ruiz-Duenas F.J."/>
            <person name="Sabat G."/>
            <person name="Salamov A."/>
            <person name="Samejima M."/>
            <person name="Schmutz J."/>
            <person name="Slot J.C."/>
            <person name="St John F."/>
            <person name="Stenlid J."/>
            <person name="Sun H."/>
            <person name="Sun S."/>
            <person name="Syed K."/>
            <person name="Tsang A."/>
            <person name="Wiebenga A."/>
            <person name="Young D."/>
            <person name="Pisabarro A."/>
            <person name="Eastwood D.C."/>
            <person name="Martin F."/>
            <person name="Cullen D."/>
            <person name="Grigoriev I.V."/>
            <person name="Hibbett D.S."/>
        </authorList>
    </citation>
    <scope>NUCLEOTIDE SEQUENCE [LARGE SCALE GENOMIC DNA]</scope>
    <source>
        <strain evidence="7 8">DJM-731 SS1</strain>
    </source>
</reference>
<keyword evidence="8" id="KW-1185">Reference proteome</keyword>
<dbReference type="Proteomes" id="UP000030653">
    <property type="component" value="Unassembled WGS sequence"/>
</dbReference>
<dbReference type="OrthoDB" id="10263185at2759"/>
<evidence type="ECO:0000256" key="2">
    <source>
        <dbReference type="ARBA" id="ARBA00007797"/>
    </source>
</evidence>
<dbReference type="GO" id="GO:0042254">
    <property type="term" value="P:ribosome biogenesis"/>
    <property type="evidence" value="ECO:0007669"/>
    <property type="project" value="InterPro"/>
</dbReference>
<evidence type="ECO:0000256" key="4">
    <source>
        <dbReference type="ARBA" id="ARBA00022989"/>
    </source>
</evidence>
<dbReference type="GeneID" id="63691601"/>
<keyword evidence="4" id="KW-1133">Transmembrane helix</keyword>
<comment type="subcellular location">
    <subcellularLocation>
        <location evidence="1">Nucleus membrane</location>
        <topology evidence="1">Multi-pass membrane protein</topology>
    </subcellularLocation>
</comment>
<evidence type="ECO:0000313" key="8">
    <source>
        <dbReference type="Proteomes" id="UP000030653"/>
    </source>
</evidence>
<dbReference type="AlphaFoldDB" id="M5G169"/>
<proteinExistence type="inferred from homology"/>
<protein>
    <submittedName>
        <fullName evidence="7">CBF-domain-containing protein</fullName>
    </submittedName>
</protein>